<dbReference type="InterPro" id="IPR007813">
    <property type="entry name" value="PilN"/>
</dbReference>
<keyword evidence="2" id="KW-0812">Transmembrane</keyword>
<dbReference type="EMBL" id="MFCR01000011">
    <property type="protein sequence ID" value="OGE18587.1"/>
    <property type="molecule type" value="Genomic_DNA"/>
</dbReference>
<dbReference type="Pfam" id="PF05137">
    <property type="entry name" value="PilN"/>
    <property type="match status" value="1"/>
</dbReference>
<reference evidence="3 4" key="1">
    <citation type="journal article" date="2016" name="Nat. Commun.">
        <title>Thousands of microbial genomes shed light on interconnected biogeochemical processes in an aquifer system.</title>
        <authorList>
            <person name="Anantharaman K."/>
            <person name="Brown C.T."/>
            <person name="Hug L.A."/>
            <person name="Sharon I."/>
            <person name="Castelle C.J."/>
            <person name="Probst A.J."/>
            <person name="Thomas B.C."/>
            <person name="Singh A."/>
            <person name="Wilkins M.J."/>
            <person name="Karaoz U."/>
            <person name="Brodie E.L."/>
            <person name="Williams K.H."/>
            <person name="Hubbard S.S."/>
            <person name="Banfield J.F."/>
        </authorList>
    </citation>
    <scope>NUCLEOTIDE SEQUENCE [LARGE SCALE GENOMIC DNA]</scope>
</reference>
<keyword evidence="2" id="KW-0472">Membrane</keyword>
<protein>
    <submittedName>
        <fullName evidence="3">Uncharacterized protein</fullName>
    </submittedName>
</protein>
<evidence type="ECO:0000256" key="2">
    <source>
        <dbReference type="SAM" id="Phobius"/>
    </source>
</evidence>
<keyword evidence="2" id="KW-1133">Transmembrane helix</keyword>
<organism evidence="3 4">
    <name type="scientific">Candidatus Daviesbacteria bacterium RIFCSPHIGHO2_01_FULL_41_23</name>
    <dbReference type="NCBI Taxonomy" id="1797764"/>
    <lineage>
        <taxon>Bacteria</taxon>
        <taxon>Candidatus Daviesiibacteriota</taxon>
    </lineage>
</organism>
<proteinExistence type="predicted"/>
<accession>A0A1F5IQH6</accession>
<comment type="caution">
    <text evidence="3">The sequence shown here is derived from an EMBL/GenBank/DDBJ whole genome shotgun (WGS) entry which is preliminary data.</text>
</comment>
<feature type="transmembrane region" description="Helical" evidence="2">
    <location>
        <begin position="38"/>
        <end position="55"/>
    </location>
</feature>
<evidence type="ECO:0000313" key="3">
    <source>
        <dbReference type="EMBL" id="OGE18587.1"/>
    </source>
</evidence>
<gene>
    <name evidence="3" type="ORF">A2871_03765</name>
</gene>
<feature type="compositionally biased region" description="Polar residues" evidence="1">
    <location>
        <begin position="218"/>
        <end position="227"/>
    </location>
</feature>
<name>A0A1F5IQH6_9BACT</name>
<evidence type="ECO:0000256" key="1">
    <source>
        <dbReference type="SAM" id="MobiDB-lite"/>
    </source>
</evidence>
<dbReference type="Proteomes" id="UP000176336">
    <property type="component" value="Unassembled WGS sequence"/>
</dbReference>
<dbReference type="AlphaFoldDB" id="A0A1F5IQH6"/>
<evidence type="ECO:0000313" key="4">
    <source>
        <dbReference type="Proteomes" id="UP000176336"/>
    </source>
</evidence>
<sequence length="227" mass="25432">MPKTKPKLTIHLDLLKPQSNPEKITVKLLRWLLSSGRYLFVVVNALVLIAFGTRFKMDADLVTKKEAIEEQIPYVESLKPYEILIRETQLKLSTIDNIKTNSLDWPATLKKIADQTPVSVTITSISIKKDVDAATLSIAGQTKFSRDLTDIITGLKEEKIFSNVNLTSVESEEESINFTVSASVKLMNYSAAELTEYPSESSSVNHSFPRRGGRYSGSRINYQEKSS</sequence>
<feature type="region of interest" description="Disordered" evidence="1">
    <location>
        <begin position="200"/>
        <end position="227"/>
    </location>
</feature>